<proteinExistence type="predicted"/>
<dbReference type="PROSITE" id="PS50043">
    <property type="entry name" value="HTH_LUXR_2"/>
    <property type="match status" value="1"/>
</dbReference>
<dbReference type="InterPro" id="IPR001789">
    <property type="entry name" value="Sig_transdc_resp-reg_receiver"/>
</dbReference>
<dbReference type="Proteomes" id="UP000037660">
    <property type="component" value="Unassembled WGS sequence"/>
</dbReference>
<accession>A0A0K8P3W5</accession>
<dbReference type="STRING" id="1547922.ISF6_2765"/>
<dbReference type="PANTHER" id="PTHR43214:SF43">
    <property type="entry name" value="TWO-COMPONENT RESPONSE REGULATOR"/>
    <property type="match status" value="1"/>
</dbReference>
<dbReference type="GO" id="GO:0000160">
    <property type="term" value="P:phosphorelay signal transduction system"/>
    <property type="evidence" value="ECO:0007669"/>
    <property type="project" value="InterPro"/>
</dbReference>
<dbReference type="SMART" id="SM00421">
    <property type="entry name" value="HTH_LUXR"/>
    <property type="match status" value="1"/>
</dbReference>
<dbReference type="InterPro" id="IPR000792">
    <property type="entry name" value="Tscrpt_reg_LuxR_C"/>
</dbReference>
<dbReference type="PANTHER" id="PTHR43214">
    <property type="entry name" value="TWO-COMPONENT RESPONSE REGULATOR"/>
    <property type="match status" value="1"/>
</dbReference>
<feature type="domain" description="Response regulatory" evidence="5">
    <location>
        <begin position="3"/>
        <end position="119"/>
    </location>
</feature>
<gene>
    <name evidence="6" type="ORF">ISF6_2765</name>
</gene>
<keyword evidence="1 3" id="KW-0597">Phosphoprotein</keyword>
<evidence type="ECO:0000313" key="7">
    <source>
        <dbReference type="Proteomes" id="UP000037660"/>
    </source>
</evidence>
<keyword evidence="2" id="KW-0238">DNA-binding</keyword>
<dbReference type="PRINTS" id="PR00038">
    <property type="entry name" value="HTHLUXR"/>
</dbReference>
<dbReference type="SUPFAM" id="SSF52172">
    <property type="entry name" value="CheY-like"/>
    <property type="match status" value="1"/>
</dbReference>
<feature type="domain" description="HTH luxR-type" evidence="4">
    <location>
        <begin position="140"/>
        <end position="205"/>
    </location>
</feature>
<evidence type="ECO:0000256" key="3">
    <source>
        <dbReference type="PROSITE-ProRule" id="PRU00169"/>
    </source>
</evidence>
<dbReference type="InterPro" id="IPR058245">
    <property type="entry name" value="NreC/VraR/RcsB-like_REC"/>
</dbReference>
<protein>
    <submittedName>
        <fullName evidence="6">Two-component response regulator</fullName>
    </submittedName>
</protein>
<sequence length="208" mass="22661">MIRILLADDHAVVRAGYRRLLDAEPGLTVVGEAASGAEAYAQVVAEPPDVVVLDLNLGDGSGLEVLRRMLAREPALKVLVFSMYDSAAHATQALRAGATGYLTKSSEPGAMIEAVREVAAGRQVIAPDVAQAIAREVVDDDRVFSRLTPREFEVVRMLVRGDTTQRIAEQMHLSPKTVFNYLSLIRQKLGVDSDFKLLHLAMRHGLMS</sequence>
<reference evidence="6 7" key="2">
    <citation type="journal article" date="2016" name="Science">
        <title>A bacterium that degrades and assimilates poly(ethylene terephthalate).</title>
        <authorList>
            <person name="Yoshida S."/>
            <person name="Hiraga K."/>
            <person name="Takehana T."/>
            <person name="Taniguchi I."/>
            <person name="Yamaji H."/>
            <person name="Maeda Y."/>
            <person name="Toyohara K."/>
            <person name="Miyamoto K."/>
            <person name="Kimura Y."/>
            <person name="Oda K."/>
        </authorList>
    </citation>
    <scope>NUCLEOTIDE SEQUENCE [LARGE SCALE GENOMIC DNA]</scope>
    <source>
        <strain evidence="7">NBRC 110686 / TISTR 2288 / 201-F6</strain>
    </source>
</reference>
<reference evidence="7" key="1">
    <citation type="submission" date="2015-07" db="EMBL/GenBank/DDBJ databases">
        <title>Discovery of a poly(ethylene terephthalate assimilation.</title>
        <authorList>
            <person name="Yoshida S."/>
            <person name="Hiraga K."/>
            <person name="Takehana T."/>
            <person name="Taniguchi I."/>
            <person name="Yamaji H."/>
            <person name="Maeda Y."/>
            <person name="Toyohara K."/>
            <person name="Miyamoto K."/>
            <person name="Kimura Y."/>
            <person name="Oda K."/>
        </authorList>
    </citation>
    <scope>NUCLEOTIDE SEQUENCE [LARGE SCALE GENOMIC DNA]</scope>
    <source>
        <strain evidence="7">NBRC 110686 / TISTR 2288 / 201-F6</strain>
    </source>
</reference>
<dbReference type="GO" id="GO:0006355">
    <property type="term" value="P:regulation of DNA-templated transcription"/>
    <property type="evidence" value="ECO:0007669"/>
    <property type="project" value="InterPro"/>
</dbReference>
<dbReference type="SMART" id="SM00448">
    <property type="entry name" value="REC"/>
    <property type="match status" value="1"/>
</dbReference>
<dbReference type="GO" id="GO:0003677">
    <property type="term" value="F:DNA binding"/>
    <property type="evidence" value="ECO:0007669"/>
    <property type="project" value="UniProtKB-KW"/>
</dbReference>
<dbReference type="Gene3D" id="3.40.50.2300">
    <property type="match status" value="1"/>
</dbReference>
<comment type="caution">
    <text evidence="6">The sequence shown here is derived from an EMBL/GenBank/DDBJ whole genome shotgun (WGS) entry which is preliminary data.</text>
</comment>
<dbReference type="Pfam" id="PF00196">
    <property type="entry name" value="GerE"/>
    <property type="match status" value="1"/>
</dbReference>
<dbReference type="InterPro" id="IPR011006">
    <property type="entry name" value="CheY-like_superfamily"/>
</dbReference>
<dbReference type="Pfam" id="PF00072">
    <property type="entry name" value="Response_reg"/>
    <property type="match status" value="1"/>
</dbReference>
<dbReference type="AlphaFoldDB" id="A0A0K8P3W5"/>
<dbReference type="CDD" id="cd06170">
    <property type="entry name" value="LuxR_C_like"/>
    <property type="match status" value="1"/>
</dbReference>
<evidence type="ECO:0000256" key="1">
    <source>
        <dbReference type="ARBA" id="ARBA00022553"/>
    </source>
</evidence>
<evidence type="ECO:0000259" key="5">
    <source>
        <dbReference type="PROSITE" id="PS50110"/>
    </source>
</evidence>
<dbReference type="PROSITE" id="PS50110">
    <property type="entry name" value="RESPONSE_REGULATORY"/>
    <property type="match status" value="1"/>
</dbReference>
<evidence type="ECO:0000313" key="6">
    <source>
        <dbReference type="EMBL" id="GAP36925.1"/>
    </source>
</evidence>
<name>A0A0K8P3W5_PISS1</name>
<dbReference type="CDD" id="cd17535">
    <property type="entry name" value="REC_NarL-like"/>
    <property type="match status" value="1"/>
</dbReference>
<dbReference type="EMBL" id="BBYR01000039">
    <property type="protein sequence ID" value="GAP36925.1"/>
    <property type="molecule type" value="Genomic_DNA"/>
</dbReference>
<dbReference type="InterPro" id="IPR016032">
    <property type="entry name" value="Sig_transdc_resp-reg_C-effctor"/>
</dbReference>
<evidence type="ECO:0000259" key="4">
    <source>
        <dbReference type="PROSITE" id="PS50043"/>
    </source>
</evidence>
<evidence type="ECO:0000256" key="2">
    <source>
        <dbReference type="ARBA" id="ARBA00023125"/>
    </source>
</evidence>
<feature type="modified residue" description="4-aspartylphosphate" evidence="3">
    <location>
        <position position="54"/>
    </location>
</feature>
<organism evidence="6 7">
    <name type="scientific">Piscinibacter sakaiensis</name>
    <name type="common">Ideonella sakaiensis</name>
    <dbReference type="NCBI Taxonomy" id="1547922"/>
    <lineage>
        <taxon>Bacteria</taxon>
        <taxon>Pseudomonadati</taxon>
        <taxon>Pseudomonadota</taxon>
        <taxon>Betaproteobacteria</taxon>
        <taxon>Burkholderiales</taxon>
        <taxon>Sphaerotilaceae</taxon>
        <taxon>Piscinibacter</taxon>
    </lineage>
</organism>
<dbReference type="SUPFAM" id="SSF46894">
    <property type="entry name" value="C-terminal effector domain of the bipartite response regulators"/>
    <property type="match status" value="1"/>
</dbReference>
<dbReference type="RefSeq" id="WP_054020871.1">
    <property type="nucleotide sequence ID" value="NZ_BBYR01000039.1"/>
</dbReference>
<dbReference type="InterPro" id="IPR039420">
    <property type="entry name" value="WalR-like"/>
</dbReference>
<keyword evidence="7" id="KW-1185">Reference proteome</keyword>